<name>A0A1T4SV42_9GAMM</name>
<sequence length="177" mass="20382">MTTHTPPSSYVLKGLIDISVPNSISWQPQTMGWKILFFLLAALTIFLIYRAVKHYHANRYRRQALQALDVINSERPYQAICELFYLIKSVAIYLDPKNASKSGDDLLLFLISTKTNNCIHFHSVLTKRAFNEIWQPEAECTLVPEQVIVLINQFKDWISHHSVVNNTQNNDGVKNHD</sequence>
<keyword evidence="1" id="KW-1133">Transmembrane helix</keyword>
<dbReference type="EMBL" id="FUWP01000007">
    <property type="protein sequence ID" value="SKA32022.1"/>
    <property type="molecule type" value="Genomic_DNA"/>
</dbReference>
<dbReference type="InterPro" id="IPR025489">
    <property type="entry name" value="DUF4381"/>
</dbReference>
<evidence type="ECO:0000313" key="2">
    <source>
        <dbReference type="EMBL" id="SKA32022.1"/>
    </source>
</evidence>
<evidence type="ECO:0000313" key="3">
    <source>
        <dbReference type="Proteomes" id="UP000191116"/>
    </source>
</evidence>
<organism evidence="2 3">
    <name type="scientific">Photobacterium toruni</name>
    <dbReference type="NCBI Taxonomy" id="1935446"/>
    <lineage>
        <taxon>Bacteria</taxon>
        <taxon>Pseudomonadati</taxon>
        <taxon>Pseudomonadota</taxon>
        <taxon>Gammaproteobacteria</taxon>
        <taxon>Vibrionales</taxon>
        <taxon>Vibrionaceae</taxon>
        <taxon>Photobacterium</taxon>
    </lineage>
</organism>
<dbReference type="Pfam" id="PF14316">
    <property type="entry name" value="DUF4381"/>
    <property type="match status" value="1"/>
</dbReference>
<accession>A0A1T4SV42</accession>
<keyword evidence="1" id="KW-0812">Transmembrane</keyword>
<dbReference type="Proteomes" id="UP000191116">
    <property type="component" value="Unassembled WGS sequence"/>
</dbReference>
<gene>
    <name evidence="2" type="ORF">CZ814_01779</name>
</gene>
<feature type="transmembrane region" description="Helical" evidence="1">
    <location>
        <begin position="31"/>
        <end position="52"/>
    </location>
</feature>
<proteinExistence type="predicted"/>
<protein>
    <recommendedName>
        <fullName evidence="4">DUF4381 domain-containing protein</fullName>
    </recommendedName>
</protein>
<dbReference type="RefSeq" id="WP_080174610.1">
    <property type="nucleotide sequence ID" value="NZ_AP024855.1"/>
</dbReference>
<reference evidence="2 3" key="1">
    <citation type="submission" date="2017-02" db="EMBL/GenBank/DDBJ databases">
        <authorList>
            <person name="Peterson S.W."/>
        </authorList>
    </citation>
    <scope>NUCLEOTIDE SEQUENCE [LARGE SCALE GENOMIC DNA]</scope>
    <source>
        <strain evidence="2 3">CECT 9189</strain>
    </source>
</reference>
<dbReference type="OrthoDB" id="6398942at2"/>
<dbReference type="AlphaFoldDB" id="A0A1T4SV42"/>
<evidence type="ECO:0008006" key="4">
    <source>
        <dbReference type="Google" id="ProtNLM"/>
    </source>
</evidence>
<keyword evidence="1" id="KW-0472">Membrane</keyword>
<evidence type="ECO:0000256" key="1">
    <source>
        <dbReference type="SAM" id="Phobius"/>
    </source>
</evidence>